<evidence type="ECO:0000256" key="3">
    <source>
        <dbReference type="ARBA" id="ARBA00022723"/>
    </source>
</evidence>
<dbReference type="InterPro" id="IPR013785">
    <property type="entry name" value="Aldolase_TIM"/>
</dbReference>
<evidence type="ECO:0000313" key="6">
    <source>
        <dbReference type="EMBL" id="TXD36517.1"/>
    </source>
</evidence>
<evidence type="ECO:0000313" key="7">
    <source>
        <dbReference type="Proteomes" id="UP000321412"/>
    </source>
</evidence>
<keyword evidence="7" id="KW-1185">Reference proteome</keyword>
<dbReference type="OrthoDB" id="9155960at2"/>
<dbReference type="Gene3D" id="3.20.20.70">
    <property type="entry name" value="Aldolase class I"/>
    <property type="match status" value="1"/>
</dbReference>
<comment type="cofactor">
    <cofactor evidence="1">
        <name>Zn(2+)</name>
        <dbReference type="ChEBI" id="CHEBI:29105"/>
    </cofactor>
</comment>
<dbReference type="InterPro" id="IPR008567">
    <property type="entry name" value="BKACE"/>
</dbReference>
<dbReference type="Pfam" id="PF05853">
    <property type="entry name" value="BKACE"/>
    <property type="match status" value="1"/>
</dbReference>
<accession>A0A5C6XBC8</accession>
<feature type="region of interest" description="Disordered" evidence="5">
    <location>
        <begin position="271"/>
        <end position="290"/>
    </location>
</feature>
<dbReference type="PANTHER" id="PTHR37418:SF2">
    <property type="entry name" value="3-KETO-5-AMINOHEXANOATE CLEAVAGE ENZYME"/>
    <property type="match status" value="1"/>
</dbReference>
<name>A0A5C6XBC8_9DELT</name>
<evidence type="ECO:0000256" key="1">
    <source>
        <dbReference type="ARBA" id="ARBA00001947"/>
    </source>
</evidence>
<feature type="compositionally biased region" description="Basic and acidic residues" evidence="5">
    <location>
        <begin position="280"/>
        <end position="290"/>
    </location>
</feature>
<dbReference type="RefSeq" id="WP_146981646.1">
    <property type="nucleotide sequence ID" value="NZ_VOSM01000005.1"/>
</dbReference>
<keyword evidence="4" id="KW-0862">Zinc</keyword>
<reference evidence="6 7" key="1">
    <citation type="submission" date="2019-08" db="EMBL/GenBank/DDBJ databases">
        <title>Bradymonadales sp. TMQ4.</title>
        <authorList>
            <person name="Liang Q."/>
        </authorList>
    </citation>
    <scope>NUCLEOTIDE SEQUENCE [LARGE SCALE GENOMIC DNA]</scope>
    <source>
        <strain evidence="6 7">TMQ4</strain>
    </source>
</reference>
<keyword evidence="2" id="KW-0808">Transferase</keyword>
<evidence type="ECO:0000256" key="2">
    <source>
        <dbReference type="ARBA" id="ARBA00022679"/>
    </source>
</evidence>
<dbReference type="AlphaFoldDB" id="A0A5C6XBC8"/>
<dbReference type="GO" id="GO:0046872">
    <property type="term" value="F:metal ion binding"/>
    <property type="evidence" value="ECO:0007669"/>
    <property type="project" value="UniProtKB-KW"/>
</dbReference>
<organism evidence="6 7">
    <name type="scientific">Lujinxingia vulgaris</name>
    <dbReference type="NCBI Taxonomy" id="2600176"/>
    <lineage>
        <taxon>Bacteria</taxon>
        <taxon>Deltaproteobacteria</taxon>
        <taxon>Bradymonadales</taxon>
        <taxon>Lujinxingiaceae</taxon>
        <taxon>Lujinxingia</taxon>
    </lineage>
</organism>
<dbReference type="PANTHER" id="PTHR37418">
    <property type="entry name" value="3-KETO-5-AMINOHEXANOATE CLEAVAGE ENZYME-RELATED"/>
    <property type="match status" value="1"/>
</dbReference>
<gene>
    <name evidence="6" type="ORF">FRC98_11805</name>
</gene>
<dbReference type="GO" id="GO:0043720">
    <property type="term" value="F:3-keto-5-aminohexanoate cleavage activity"/>
    <property type="evidence" value="ECO:0007669"/>
    <property type="project" value="InterPro"/>
</dbReference>
<dbReference type="Proteomes" id="UP000321412">
    <property type="component" value="Unassembled WGS sequence"/>
</dbReference>
<evidence type="ECO:0000256" key="5">
    <source>
        <dbReference type="SAM" id="MobiDB-lite"/>
    </source>
</evidence>
<keyword evidence="3" id="KW-0479">Metal-binding</keyword>
<dbReference type="EMBL" id="VOSM01000005">
    <property type="protein sequence ID" value="TXD36517.1"/>
    <property type="molecule type" value="Genomic_DNA"/>
</dbReference>
<evidence type="ECO:0000256" key="4">
    <source>
        <dbReference type="ARBA" id="ARBA00022833"/>
    </source>
</evidence>
<sequence>MAPSPDTVVITCALNGVLTDPAQHPVPYTPAQMAEEARAAYNAGASVVHLHLRDQASGRLPSWEVELAREVVDAIKEAAPELILNLTTGVVGDEINGPRACLEAIEPEMAAMNAGSLNYLKVRSNGQWAWPPMLFDNPVSKISAFLEVMHAHQIVPECECFDTGILRSLAMFEAHGILKPPYTISLVQGVASGMPAREDLLPILLDEMPQGRPWQSIVIGREEVWPIHRRTAELGGNLRTGVEDTFYLPDGSKVDGNGPLIEAMAQMAREVGREPATPAEAREILGIHKR</sequence>
<comment type="caution">
    <text evidence="6">The sequence shown here is derived from an EMBL/GenBank/DDBJ whole genome shotgun (WGS) entry which is preliminary data.</text>
</comment>
<protein>
    <submittedName>
        <fullName evidence="6">3-keto-5-aminohexanoate cleavage protein</fullName>
    </submittedName>
</protein>
<proteinExistence type="predicted"/>